<gene>
    <name evidence="2" type="ORF">DPQ25_04050</name>
</gene>
<organism evidence="2 3">
    <name type="scientific">Hydrogeniiclostridium mannosilyticum</name>
    <dbReference type="NCBI Taxonomy" id="2764322"/>
    <lineage>
        <taxon>Bacteria</taxon>
        <taxon>Bacillati</taxon>
        <taxon>Bacillota</taxon>
        <taxon>Clostridia</taxon>
        <taxon>Eubacteriales</taxon>
        <taxon>Acutalibacteraceae</taxon>
        <taxon>Hydrogeniiclostridium</taxon>
    </lineage>
</organism>
<proteinExistence type="predicted"/>
<dbReference type="AlphaFoldDB" id="A0A328UP83"/>
<keyword evidence="1" id="KW-1133">Transmembrane helix</keyword>
<evidence type="ECO:0000313" key="3">
    <source>
        <dbReference type="Proteomes" id="UP000249377"/>
    </source>
</evidence>
<reference evidence="2 3" key="1">
    <citation type="submission" date="2018-06" db="EMBL/GenBank/DDBJ databases">
        <title>Noncontiguous genome sequence of Ruminococcaceae bacterium ASD2818.</title>
        <authorList>
            <person name="Chaplin A.V."/>
            <person name="Sokolova S.R."/>
            <person name="Kochetkova T.O."/>
            <person name="Goltsov A.Y."/>
            <person name="Trofimov D.Y."/>
            <person name="Efimov B.A."/>
        </authorList>
    </citation>
    <scope>NUCLEOTIDE SEQUENCE [LARGE SCALE GENOMIC DNA]</scope>
    <source>
        <strain evidence="2 3">ASD2818</strain>
    </source>
</reference>
<evidence type="ECO:0000313" key="2">
    <source>
        <dbReference type="EMBL" id="RAQ30665.1"/>
    </source>
</evidence>
<feature type="transmembrane region" description="Helical" evidence="1">
    <location>
        <begin position="58"/>
        <end position="76"/>
    </location>
</feature>
<name>A0A328UP83_9FIRM</name>
<keyword evidence="1" id="KW-0472">Membrane</keyword>
<keyword evidence="3" id="KW-1185">Reference proteome</keyword>
<evidence type="ECO:0000256" key="1">
    <source>
        <dbReference type="SAM" id="Phobius"/>
    </source>
</evidence>
<accession>A0A328UP83</accession>
<comment type="caution">
    <text evidence="2">The sequence shown here is derived from an EMBL/GenBank/DDBJ whole genome shotgun (WGS) entry which is preliminary data.</text>
</comment>
<keyword evidence="1" id="KW-0812">Transmembrane</keyword>
<sequence>MGAPPNWVEQAPLSDSTYYLYFGQAMEKGLVMYADIFDHKGPLLFVINYIGILISESYGVWLMGFAFMAVYYWFAFKTASLVIDSKLAVVVNAFNRYE</sequence>
<protein>
    <submittedName>
        <fullName evidence="2">Uncharacterized protein</fullName>
    </submittedName>
</protein>
<dbReference type="Proteomes" id="UP000249377">
    <property type="component" value="Unassembled WGS sequence"/>
</dbReference>
<dbReference type="EMBL" id="QLYR01000001">
    <property type="protein sequence ID" value="RAQ30665.1"/>
    <property type="molecule type" value="Genomic_DNA"/>
</dbReference>